<dbReference type="Proteomes" id="UP000494256">
    <property type="component" value="Unassembled WGS sequence"/>
</dbReference>
<sequence>MIVSRWVPHNLIEAQKLAGVECCRDRINKFEVGSSRRVYDIMTGDDRYQSAVVEKHRSSPITECPGRYEGIHDFWPDDVFELFPASKTQ</sequence>
<dbReference type="EMBL" id="CADEBC010000520">
    <property type="protein sequence ID" value="CAB3244048.1"/>
    <property type="molecule type" value="Genomic_DNA"/>
</dbReference>
<keyword evidence="3" id="KW-1185">Reference proteome</keyword>
<reference evidence="3 4" key="1">
    <citation type="submission" date="2020-04" db="EMBL/GenBank/DDBJ databases">
        <authorList>
            <person name="Wallbank WR R."/>
            <person name="Pardo Diaz C."/>
            <person name="Kozak K."/>
            <person name="Martin S."/>
            <person name="Jiggins C."/>
            <person name="Moest M."/>
            <person name="Warren A I."/>
            <person name="Byers J.R.P. K."/>
            <person name="Montejo-Kovacevich G."/>
            <person name="Yen C E."/>
        </authorList>
    </citation>
    <scope>NUCLEOTIDE SEQUENCE [LARGE SCALE GENOMIC DNA]</scope>
</reference>
<evidence type="ECO:0000313" key="4">
    <source>
        <dbReference type="Proteomes" id="UP000494256"/>
    </source>
</evidence>
<protein>
    <submittedName>
        <fullName evidence="1">Uncharacterized protein</fullName>
    </submittedName>
</protein>
<organism evidence="1 3">
    <name type="scientific">Arctia plantaginis</name>
    <name type="common">Wood tiger moth</name>
    <name type="synonym">Phalaena plantaginis</name>
    <dbReference type="NCBI Taxonomy" id="874455"/>
    <lineage>
        <taxon>Eukaryota</taxon>
        <taxon>Metazoa</taxon>
        <taxon>Ecdysozoa</taxon>
        <taxon>Arthropoda</taxon>
        <taxon>Hexapoda</taxon>
        <taxon>Insecta</taxon>
        <taxon>Pterygota</taxon>
        <taxon>Neoptera</taxon>
        <taxon>Endopterygota</taxon>
        <taxon>Lepidoptera</taxon>
        <taxon>Glossata</taxon>
        <taxon>Ditrysia</taxon>
        <taxon>Noctuoidea</taxon>
        <taxon>Erebidae</taxon>
        <taxon>Arctiinae</taxon>
        <taxon>Arctia</taxon>
    </lineage>
</organism>
<gene>
    <name evidence="2" type="ORF">APLA_LOCUS14406</name>
    <name evidence="1" type="ORF">APLA_LOCUS9731</name>
</gene>
<name>A0A8S1AFP1_ARCPL</name>
<dbReference type="Proteomes" id="UP000494106">
    <property type="component" value="Unassembled WGS sequence"/>
</dbReference>
<comment type="caution">
    <text evidence="1">The sequence shown here is derived from an EMBL/GenBank/DDBJ whole genome shotgun (WGS) entry which is preliminary data.</text>
</comment>
<evidence type="ECO:0000313" key="1">
    <source>
        <dbReference type="EMBL" id="CAB3244048.1"/>
    </source>
</evidence>
<accession>A0A8S1AFP1</accession>
<evidence type="ECO:0000313" key="3">
    <source>
        <dbReference type="Proteomes" id="UP000494106"/>
    </source>
</evidence>
<dbReference type="EMBL" id="CADEBD010000393">
    <property type="protein sequence ID" value="CAB3253727.1"/>
    <property type="molecule type" value="Genomic_DNA"/>
</dbReference>
<evidence type="ECO:0000313" key="2">
    <source>
        <dbReference type="EMBL" id="CAB3253727.1"/>
    </source>
</evidence>
<dbReference type="AlphaFoldDB" id="A0A8S1AFP1"/>
<proteinExistence type="predicted"/>
<dbReference type="OrthoDB" id="10017160at2759"/>